<protein>
    <submittedName>
        <fullName evidence="1">Uncharacterized protein</fullName>
    </submittedName>
</protein>
<gene>
    <name evidence="1" type="ORF">EV44_g1070</name>
</gene>
<evidence type="ECO:0000313" key="1">
    <source>
        <dbReference type="EMBL" id="KHJ31483.1"/>
    </source>
</evidence>
<keyword evidence="2" id="KW-1185">Reference proteome</keyword>
<comment type="caution">
    <text evidence="1">The sequence shown here is derived from an EMBL/GenBank/DDBJ whole genome shotgun (WGS) entry which is preliminary data.</text>
</comment>
<dbReference type="HOGENOM" id="CLU_453564_0_0_1"/>
<name>A0A0B1NZS3_UNCNE</name>
<dbReference type="Proteomes" id="UP000030854">
    <property type="component" value="Unassembled WGS sequence"/>
</dbReference>
<reference evidence="1 2" key="1">
    <citation type="journal article" date="2014" name="BMC Genomics">
        <title>Adaptive genomic structural variation in the grape powdery mildew pathogen, Erysiphe necator.</title>
        <authorList>
            <person name="Jones L."/>
            <person name="Riaz S."/>
            <person name="Morales-Cruz A."/>
            <person name="Amrine K.C."/>
            <person name="McGuire B."/>
            <person name="Gubler W.D."/>
            <person name="Walker M.A."/>
            <person name="Cantu D."/>
        </authorList>
    </citation>
    <scope>NUCLEOTIDE SEQUENCE [LARGE SCALE GENOMIC DNA]</scope>
    <source>
        <strain evidence="2">c</strain>
    </source>
</reference>
<proteinExistence type="predicted"/>
<dbReference type="AlphaFoldDB" id="A0A0B1NZS3"/>
<accession>A0A0B1NZS3</accession>
<evidence type="ECO:0000313" key="2">
    <source>
        <dbReference type="Proteomes" id="UP000030854"/>
    </source>
</evidence>
<organism evidence="1 2">
    <name type="scientific">Uncinula necator</name>
    <name type="common">Grape powdery mildew</name>
    <dbReference type="NCBI Taxonomy" id="52586"/>
    <lineage>
        <taxon>Eukaryota</taxon>
        <taxon>Fungi</taxon>
        <taxon>Dikarya</taxon>
        <taxon>Ascomycota</taxon>
        <taxon>Pezizomycotina</taxon>
        <taxon>Leotiomycetes</taxon>
        <taxon>Erysiphales</taxon>
        <taxon>Erysiphaceae</taxon>
        <taxon>Erysiphe</taxon>
    </lineage>
</organism>
<dbReference type="EMBL" id="JNVN01002862">
    <property type="protein sequence ID" value="KHJ31483.1"/>
    <property type="molecule type" value="Genomic_DNA"/>
</dbReference>
<sequence>MKAYLIAMAHINIWDLPSSSKNPPRFKEGENYLLQQPYSSNPSIKFLKKNYEKDYKAKSKAHSHLPSVAESTKTKIHVELENTRPRTIPYSTIEKGKHRATGNIGTIVEDSLLDTRDYQTDKITWDLPSISRDPNAESRREVFRKKLAKAAFAESIALGENKKNGDLFVQEILIKTWAIDPPTSARSSGTLDLDAGIWRDFAYRDPWPELPGTTPLLSPDGFGKFFPESWNSSQESSLSSPVLNIGKEEINPQLKCGELKRGNEIFSDPRTENKVDRWLQSYSKNISESNQQHADRAQKLLLKQIFQDSEEVKLLRDILGLVDFERILRKSELRHNSAKNFIKFYRKNAEIVLSRFSNRIKYKENFIPSLNELQSFKRWRVECAPWRAHYNIKDILDLQPLQRDINTLARSYFNIQVQEDPETRFMPIYRAFYQLELYCQLFRISKFATPETSGDRLEKMKRCFFERYMPYETSQIFKISRWFLREWFVIDKLCDSNVRDKVRKKLSGERYNAYHRNLGIKFFAELLYSDSEKQTALMDKNRWQLNMIKFAWRTTCWAAQDEDEKGNVILIEDQELIEQNNDVETRKRLFGSAFSPWSRLPM</sequence>